<organism evidence="2 3">
    <name type="scientific">Sporolactobacillus shoreicorticis</name>
    <dbReference type="NCBI Taxonomy" id="1923877"/>
    <lineage>
        <taxon>Bacteria</taxon>
        <taxon>Bacillati</taxon>
        <taxon>Bacillota</taxon>
        <taxon>Bacilli</taxon>
        <taxon>Bacillales</taxon>
        <taxon>Sporolactobacillaceae</taxon>
        <taxon>Sporolactobacillus</taxon>
    </lineage>
</organism>
<dbReference type="CDD" id="cd00093">
    <property type="entry name" value="HTH_XRE"/>
    <property type="match status" value="1"/>
</dbReference>
<sequence>MQSRCGKNTRAPKLGAVDRCSNSLANQTLKVMNPVKKYCAKEVSSLDKYRLGKEIKRWRKKRGMTQNELSKDICHQSEISRIEHGEVYPSIDLLQLFSSKLKVPVSYFFKVLIYDDFANKKTIVDRLFELSKRKKYDAILNCIVHEQDDCSGYGDYSKILSWHYWLAMYRLNKVDGLTCITELKLLLLDKTPSVIYLHLDYFIKNSIANIFAEQNKIREGARLYKEIIQYDSFEEKFVKLKIKALYNFSKLLFQREEYVLSIQHIDHAIMLSIRLDHMALLGQLYYQKAECMERLNDSNDQIAALYQKAYVFFDLLHLDFYRQIIVYKKYNYLNDRINTAD</sequence>
<dbReference type="InterPro" id="IPR041315">
    <property type="entry name" value="PlcR_TPR"/>
</dbReference>
<evidence type="ECO:0000259" key="1">
    <source>
        <dbReference type="PROSITE" id="PS50943"/>
    </source>
</evidence>
<name>A0ABW5S163_9BACL</name>
<comment type="caution">
    <text evidence="2">The sequence shown here is derived from an EMBL/GenBank/DDBJ whole genome shotgun (WGS) entry which is preliminary data.</text>
</comment>
<dbReference type="Pfam" id="PF18768">
    <property type="entry name" value="RNPP_C"/>
    <property type="match status" value="1"/>
</dbReference>
<dbReference type="SUPFAM" id="SSF48452">
    <property type="entry name" value="TPR-like"/>
    <property type="match status" value="1"/>
</dbReference>
<reference evidence="3" key="1">
    <citation type="journal article" date="2019" name="Int. J. Syst. Evol. Microbiol.">
        <title>The Global Catalogue of Microorganisms (GCM) 10K type strain sequencing project: providing services to taxonomists for standard genome sequencing and annotation.</title>
        <authorList>
            <consortium name="The Broad Institute Genomics Platform"/>
            <consortium name="The Broad Institute Genome Sequencing Center for Infectious Disease"/>
            <person name="Wu L."/>
            <person name="Ma J."/>
        </authorList>
    </citation>
    <scope>NUCLEOTIDE SEQUENCE [LARGE SCALE GENOMIC DNA]</scope>
    <source>
        <strain evidence="3">TISTR 2466</strain>
    </source>
</reference>
<dbReference type="Proteomes" id="UP001597399">
    <property type="component" value="Unassembled WGS sequence"/>
</dbReference>
<dbReference type="RefSeq" id="WP_253060496.1">
    <property type="nucleotide sequence ID" value="NZ_JAMXWM010000005.1"/>
</dbReference>
<dbReference type="SMART" id="SM00530">
    <property type="entry name" value="HTH_XRE"/>
    <property type="match status" value="1"/>
</dbReference>
<feature type="domain" description="HTH cro/C1-type" evidence="1">
    <location>
        <begin position="55"/>
        <end position="108"/>
    </location>
</feature>
<dbReference type="InterPro" id="IPR011990">
    <property type="entry name" value="TPR-like_helical_dom_sf"/>
</dbReference>
<evidence type="ECO:0000313" key="3">
    <source>
        <dbReference type="Proteomes" id="UP001597399"/>
    </source>
</evidence>
<dbReference type="InterPro" id="IPR001387">
    <property type="entry name" value="Cro/C1-type_HTH"/>
</dbReference>
<dbReference type="Pfam" id="PF01381">
    <property type="entry name" value="HTH_3"/>
    <property type="match status" value="1"/>
</dbReference>
<accession>A0ABW5S163</accession>
<dbReference type="EMBL" id="JBHUMQ010000017">
    <property type="protein sequence ID" value="MFD2693535.1"/>
    <property type="molecule type" value="Genomic_DNA"/>
</dbReference>
<keyword evidence="3" id="KW-1185">Reference proteome</keyword>
<protein>
    <submittedName>
        <fullName evidence="2">Helix-turn-helix domain-containing protein</fullName>
    </submittedName>
</protein>
<dbReference type="Gene3D" id="1.25.40.10">
    <property type="entry name" value="Tetratricopeptide repeat domain"/>
    <property type="match status" value="1"/>
</dbReference>
<dbReference type="PANTHER" id="PTHR37038:SF14">
    <property type="entry name" value="TRANSCRIPTIONAL ACTIVATOR"/>
    <property type="match status" value="1"/>
</dbReference>
<dbReference type="SUPFAM" id="SSF47413">
    <property type="entry name" value="lambda repressor-like DNA-binding domains"/>
    <property type="match status" value="1"/>
</dbReference>
<dbReference type="InterPro" id="IPR053163">
    <property type="entry name" value="HTH-type_regulator_Rgg"/>
</dbReference>
<dbReference type="InterPro" id="IPR010982">
    <property type="entry name" value="Lambda_DNA-bd_dom_sf"/>
</dbReference>
<proteinExistence type="predicted"/>
<evidence type="ECO:0000313" key="2">
    <source>
        <dbReference type="EMBL" id="MFD2693535.1"/>
    </source>
</evidence>
<dbReference type="PROSITE" id="PS50943">
    <property type="entry name" value="HTH_CROC1"/>
    <property type="match status" value="1"/>
</dbReference>
<dbReference type="PANTHER" id="PTHR37038">
    <property type="entry name" value="TRANSCRIPTIONAL REGULATOR-RELATED"/>
    <property type="match status" value="1"/>
</dbReference>
<gene>
    <name evidence="2" type="ORF">ACFSUE_07830</name>
</gene>